<dbReference type="Pfam" id="PF00479">
    <property type="entry name" value="G6PD_N"/>
    <property type="match status" value="1"/>
</dbReference>
<dbReference type="EMBL" id="VCQV01000014">
    <property type="protein sequence ID" value="TWP36078.1"/>
    <property type="molecule type" value="Genomic_DNA"/>
</dbReference>
<evidence type="ECO:0000256" key="3">
    <source>
        <dbReference type="ARBA" id="ARBA00022857"/>
    </source>
</evidence>
<accession>A0A563E0K8</accession>
<dbReference type="InterPro" id="IPR001282">
    <property type="entry name" value="G6P_DH"/>
</dbReference>
<dbReference type="SUPFAM" id="SSF55347">
    <property type="entry name" value="Glyceraldehyde-3-phosphate dehydrogenase-like, C-terminal domain"/>
    <property type="match status" value="1"/>
</dbReference>
<dbReference type="Pfam" id="PF02781">
    <property type="entry name" value="G6PD_C"/>
    <property type="match status" value="1"/>
</dbReference>
<dbReference type="GO" id="GO:0050661">
    <property type="term" value="F:NADP binding"/>
    <property type="evidence" value="ECO:0007669"/>
    <property type="project" value="InterPro"/>
</dbReference>
<dbReference type="InterPro" id="IPR036291">
    <property type="entry name" value="NAD(P)-bd_dom_sf"/>
</dbReference>
<dbReference type="SUPFAM" id="SSF51735">
    <property type="entry name" value="NAD(P)-binding Rossmann-fold domains"/>
    <property type="match status" value="1"/>
</dbReference>
<dbReference type="PANTHER" id="PTHR23429:SF0">
    <property type="entry name" value="GLUCOSE-6-PHOSPHATE 1-DEHYDROGENASE"/>
    <property type="match status" value="1"/>
</dbReference>
<dbReference type="InterPro" id="IPR022674">
    <property type="entry name" value="G6P_DH_NAD-bd"/>
</dbReference>
<keyword evidence="2" id="KW-0313">Glucose metabolism</keyword>
<reference evidence="8 9" key="1">
    <citation type="submission" date="2019-05" db="EMBL/GenBank/DDBJ databases">
        <authorList>
            <person name="Lee S.D."/>
        </authorList>
    </citation>
    <scope>NUCLEOTIDE SEQUENCE [LARGE SCALE GENOMIC DNA]</scope>
    <source>
        <strain evidence="8 9">C5-26</strain>
    </source>
</reference>
<sequence>MTADAPVTLLILGAGGDLTHRLLLPGLASLLQVEPDRQVHVIGADRVEMTDGQWRARLRESFGTVKTPPKITSAVAKSSHYVRTDLLDSNALKALLDGVKGPLVIYFALPPAVSIKVCALLADLDLPDPTRLALEKPFGTDEASAHAFNEQLHKVVPESQIFRVDHFLGRSTVLNLIGLRFANRIMQPIWSAEHIERVEIVYDEDLALEGRAGYYDRAGALQDMLQSHLLQAMAVFAMEPLATVEPNELHDLKAQVLRATRVWGNSPRRSTRRARYTAGRTGDRRVPAYVKEKDVDPDRMTETLAQVTVEIRNNRWQGVPFTLRSGKAMAEPRKQIVAYFREVPHVPAGFNGVAAADKMIINLTPGAVSLALTMNAEGDPLDLEQKVLRAELADGRMQPYGEVIREILDGNPLLTVRGDTAESCWRIMDPVLKAWRSGRVPMEEYSAGSQGPDGWLAED</sequence>
<keyword evidence="5" id="KW-0119">Carbohydrate metabolism</keyword>
<dbReference type="RefSeq" id="WP_146316920.1">
    <property type="nucleotide sequence ID" value="NZ_VCQV01000014.1"/>
</dbReference>
<keyword evidence="3" id="KW-0521">NADP</keyword>
<evidence type="ECO:0000256" key="1">
    <source>
        <dbReference type="ARBA" id="ARBA00004937"/>
    </source>
</evidence>
<dbReference type="EC" id="1.1.1.49" evidence="8"/>
<dbReference type="GO" id="GO:0004345">
    <property type="term" value="F:glucose-6-phosphate dehydrogenase activity"/>
    <property type="evidence" value="ECO:0007669"/>
    <property type="project" value="UniProtKB-EC"/>
</dbReference>
<dbReference type="Proteomes" id="UP000320244">
    <property type="component" value="Unassembled WGS sequence"/>
</dbReference>
<evidence type="ECO:0000259" key="6">
    <source>
        <dbReference type="Pfam" id="PF00479"/>
    </source>
</evidence>
<evidence type="ECO:0000256" key="5">
    <source>
        <dbReference type="ARBA" id="ARBA00023277"/>
    </source>
</evidence>
<dbReference type="GO" id="GO:0009051">
    <property type="term" value="P:pentose-phosphate shunt, oxidative branch"/>
    <property type="evidence" value="ECO:0007669"/>
    <property type="project" value="TreeGrafter"/>
</dbReference>
<name>A0A563E0K8_9MICO</name>
<reference evidence="8 9" key="2">
    <citation type="submission" date="2019-08" db="EMBL/GenBank/DDBJ databases">
        <title>Jejuicoccus antrihumi gen. nov., sp. nov., a new member of the family Dermacoccaceae isolated from a cave.</title>
        <authorList>
            <person name="Schumann P."/>
            <person name="Kim I.S."/>
        </authorList>
    </citation>
    <scope>NUCLEOTIDE SEQUENCE [LARGE SCALE GENOMIC DNA]</scope>
    <source>
        <strain evidence="8 9">C5-26</strain>
    </source>
</reference>
<dbReference type="PIRSF" id="PIRSF000110">
    <property type="entry name" value="G6PD"/>
    <property type="match status" value="1"/>
</dbReference>
<dbReference type="NCBIfam" id="NF009492">
    <property type="entry name" value="PRK12853.1-3"/>
    <property type="match status" value="1"/>
</dbReference>
<gene>
    <name evidence="8" type="ORF">FGL98_11550</name>
</gene>
<evidence type="ECO:0000259" key="7">
    <source>
        <dbReference type="Pfam" id="PF02781"/>
    </source>
</evidence>
<feature type="domain" description="Glucose-6-phosphate dehydrogenase C-terminal" evidence="7">
    <location>
        <begin position="179"/>
        <end position="453"/>
    </location>
</feature>
<comment type="pathway">
    <text evidence="1">Carbohydrate degradation; pentose phosphate pathway; D-ribulose 5-phosphate from D-glucose 6-phosphate (oxidative stage): step 1/3.</text>
</comment>
<evidence type="ECO:0000313" key="9">
    <source>
        <dbReference type="Proteomes" id="UP000320244"/>
    </source>
</evidence>
<keyword evidence="4 8" id="KW-0560">Oxidoreductase</keyword>
<evidence type="ECO:0000256" key="4">
    <source>
        <dbReference type="ARBA" id="ARBA00023002"/>
    </source>
</evidence>
<dbReference type="Gene3D" id="3.30.360.10">
    <property type="entry name" value="Dihydrodipicolinate Reductase, domain 2"/>
    <property type="match status" value="1"/>
</dbReference>
<dbReference type="GO" id="GO:0006006">
    <property type="term" value="P:glucose metabolic process"/>
    <property type="evidence" value="ECO:0007669"/>
    <property type="project" value="UniProtKB-KW"/>
</dbReference>
<protein>
    <submittedName>
        <fullName evidence="8">Glucose-6-phosphate dehydrogenase</fullName>
        <ecNumber evidence="8">1.1.1.49</ecNumber>
    </submittedName>
</protein>
<dbReference type="PRINTS" id="PR00079">
    <property type="entry name" value="G6PDHDRGNASE"/>
</dbReference>
<dbReference type="PANTHER" id="PTHR23429">
    <property type="entry name" value="GLUCOSE-6-PHOSPHATE 1-DEHYDROGENASE G6PD"/>
    <property type="match status" value="1"/>
</dbReference>
<dbReference type="AlphaFoldDB" id="A0A563E0K8"/>
<dbReference type="Gene3D" id="3.40.50.720">
    <property type="entry name" value="NAD(P)-binding Rossmann-like Domain"/>
    <property type="match status" value="1"/>
</dbReference>
<evidence type="ECO:0000256" key="2">
    <source>
        <dbReference type="ARBA" id="ARBA00022526"/>
    </source>
</evidence>
<dbReference type="OrthoDB" id="9802739at2"/>
<dbReference type="InterPro" id="IPR022675">
    <property type="entry name" value="G6P_DH_C"/>
</dbReference>
<evidence type="ECO:0000313" key="8">
    <source>
        <dbReference type="EMBL" id="TWP36078.1"/>
    </source>
</evidence>
<dbReference type="GO" id="GO:0005829">
    <property type="term" value="C:cytosol"/>
    <property type="evidence" value="ECO:0007669"/>
    <property type="project" value="TreeGrafter"/>
</dbReference>
<comment type="caution">
    <text evidence="8">The sequence shown here is derived from an EMBL/GenBank/DDBJ whole genome shotgun (WGS) entry which is preliminary data.</text>
</comment>
<keyword evidence="9" id="KW-1185">Reference proteome</keyword>
<organism evidence="8 9">
    <name type="scientific">Leekyejoonella antrihumi</name>
    <dbReference type="NCBI Taxonomy" id="1660198"/>
    <lineage>
        <taxon>Bacteria</taxon>
        <taxon>Bacillati</taxon>
        <taxon>Actinomycetota</taxon>
        <taxon>Actinomycetes</taxon>
        <taxon>Micrococcales</taxon>
        <taxon>Dermacoccaceae</taxon>
        <taxon>Leekyejoonella</taxon>
    </lineage>
</organism>
<feature type="domain" description="Glucose-6-phosphate dehydrogenase NAD-binding" evidence="6">
    <location>
        <begin position="11"/>
        <end position="175"/>
    </location>
</feature>
<proteinExistence type="predicted"/>